<dbReference type="Pfam" id="PF24758">
    <property type="entry name" value="LRR_At5g56370"/>
    <property type="match status" value="1"/>
</dbReference>
<keyword evidence="4" id="KW-1185">Reference proteome</keyword>
<gene>
    <name evidence="3" type="ORF">AQUCO_01200279v1</name>
</gene>
<name>A0A2G5E594_AQUCA</name>
<dbReference type="PANTHER" id="PTHR34145:SF28">
    <property type="entry name" value="F-BOX DOMAIN-CONTAINING PROTEIN"/>
    <property type="match status" value="1"/>
</dbReference>
<sequence length="445" mass="52418">MGNSRHRPNLIGETGFSNSSNRRSRFSFEHYDFLSQLPHSVVLHILSLLPLRDCVVTSGLSKRWRYVWTHTSKLNIDENVFYTKMDRNSPCSMCDELPPRSEFRRCTRHSLEGRRQQFVQFVDRTLQLRSGDTIDYFRLSFNHNSYYGYTSRIDLSIRRILMSNVRVLELSFSQQLKFPLNDLRSNESGPFELPNGPYESKSLKILTLNFCNFKLANFEVFHSLRRIHLKQVLLLEGSIGDLVSKCPLLEDFHLYLCNIHRRYFQYEGDLQLKNLIIRRCTMNTQFDIIGKFSAPRLLSLVIDEDKFRLYLVLTKQELPGISCLLSSCPYLETLSLEVDLINQQNWVFESPLSLSFDEEQFWKSQSLHFYCLETVYIDGFVGETFDIPLVEFLLENSRVLECMTINWNSNKRRMSSEEYSHFIETTTNKVLHMRRASSKARVEFI</sequence>
<accession>A0A2G5E594</accession>
<dbReference type="InterPro" id="IPR006566">
    <property type="entry name" value="FBD"/>
</dbReference>
<dbReference type="Gene3D" id="1.20.1280.50">
    <property type="match status" value="1"/>
</dbReference>
<feature type="domain" description="F-box" evidence="2">
    <location>
        <begin position="31"/>
        <end position="85"/>
    </location>
</feature>
<reference evidence="3 4" key="1">
    <citation type="submission" date="2017-09" db="EMBL/GenBank/DDBJ databases">
        <title>WGS assembly of Aquilegia coerulea Goldsmith.</title>
        <authorList>
            <person name="Hodges S."/>
            <person name="Kramer E."/>
            <person name="Nordborg M."/>
            <person name="Tomkins J."/>
            <person name="Borevitz J."/>
            <person name="Derieg N."/>
            <person name="Yan J."/>
            <person name="Mihaltcheva S."/>
            <person name="Hayes R.D."/>
            <person name="Rokhsar D."/>
        </authorList>
    </citation>
    <scope>NUCLEOTIDE SEQUENCE [LARGE SCALE GENOMIC DNA]</scope>
    <source>
        <strain evidence="4">cv. Goldsmith</strain>
    </source>
</reference>
<dbReference type="PROSITE" id="PS50181">
    <property type="entry name" value="FBOX"/>
    <property type="match status" value="1"/>
</dbReference>
<dbReference type="SMART" id="SM00579">
    <property type="entry name" value="FBD"/>
    <property type="match status" value="1"/>
</dbReference>
<organism evidence="3 4">
    <name type="scientific">Aquilegia coerulea</name>
    <name type="common">Rocky mountain columbine</name>
    <dbReference type="NCBI Taxonomy" id="218851"/>
    <lineage>
        <taxon>Eukaryota</taxon>
        <taxon>Viridiplantae</taxon>
        <taxon>Streptophyta</taxon>
        <taxon>Embryophyta</taxon>
        <taxon>Tracheophyta</taxon>
        <taxon>Spermatophyta</taxon>
        <taxon>Magnoliopsida</taxon>
        <taxon>Ranunculales</taxon>
        <taxon>Ranunculaceae</taxon>
        <taxon>Thalictroideae</taxon>
        <taxon>Aquilegia</taxon>
    </lineage>
</organism>
<dbReference type="Proteomes" id="UP000230069">
    <property type="component" value="Unassembled WGS sequence"/>
</dbReference>
<dbReference type="CDD" id="cd22160">
    <property type="entry name" value="F-box_AtFBL13-like"/>
    <property type="match status" value="1"/>
</dbReference>
<dbReference type="SUPFAM" id="SSF52047">
    <property type="entry name" value="RNI-like"/>
    <property type="match status" value="1"/>
</dbReference>
<feature type="region of interest" description="Disordered" evidence="1">
    <location>
        <begin position="1"/>
        <end position="20"/>
    </location>
</feature>
<dbReference type="FunCoup" id="A0A2G5E594">
    <property type="interactions" value="447"/>
</dbReference>
<dbReference type="InterPro" id="IPR053772">
    <property type="entry name" value="At1g61320/At1g61330-like"/>
</dbReference>
<dbReference type="InterPro" id="IPR053781">
    <property type="entry name" value="F-box_AtFBL13-like"/>
</dbReference>
<dbReference type="Pfam" id="PF00646">
    <property type="entry name" value="F-box"/>
    <property type="match status" value="1"/>
</dbReference>
<dbReference type="EMBL" id="KZ305029">
    <property type="protein sequence ID" value="PIA50881.1"/>
    <property type="molecule type" value="Genomic_DNA"/>
</dbReference>
<dbReference type="SUPFAM" id="SSF81383">
    <property type="entry name" value="F-box domain"/>
    <property type="match status" value="1"/>
</dbReference>
<dbReference type="InterPro" id="IPR055411">
    <property type="entry name" value="LRR_FXL15/At3g58940/PEG3-like"/>
</dbReference>
<dbReference type="InterPro" id="IPR036047">
    <property type="entry name" value="F-box-like_dom_sf"/>
</dbReference>
<dbReference type="AlphaFoldDB" id="A0A2G5E594"/>
<dbReference type="InterPro" id="IPR001810">
    <property type="entry name" value="F-box_dom"/>
</dbReference>
<evidence type="ECO:0000313" key="4">
    <source>
        <dbReference type="Proteomes" id="UP000230069"/>
    </source>
</evidence>
<dbReference type="InterPro" id="IPR055357">
    <property type="entry name" value="LRR_At1g61320_AtMIF1"/>
</dbReference>
<protein>
    <recommendedName>
        <fullName evidence="2">F-box domain-containing protein</fullName>
    </recommendedName>
</protein>
<evidence type="ECO:0000256" key="1">
    <source>
        <dbReference type="SAM" id="MobiDB-lite"/>
    </source>
</evidence>
<dbReference type="Pfam" id="PF23622">
    <property type="entry name" value="LRR_At1g61320_AtMIF1"/>
    <property type="match status" value="1"/>
</dbReference>
<evidence type="ECO:0000259" key="2">
    <source>
        <dbReference type="PROSITE" id="PS50181"/>
    </source>
</evidence>
<dbReference type="STRING" id="218851.A0A2G5E594"/>
<proteinExistence type="predicted"/>
<dbReference type="OrthoDB" id="1939276at2759"/>
<evidence type="ECO:0000313" key="3">
    <source>
        <dbReference type="EMBL" id="PIA50881.1"/>
    </source>
</evidence>
<dbReference type="PANTHER" id="PTHR34145">
    <property type="entry name" value="OS02G0105600 PROTEIN"/>
    <property type="match status" value="1"/>
</dbReference>
<dbReference type="InParanoid" id="A0A2G5E594"/>